<reference evidence="1" key="2">
    <citation type="submission" date="2018-08" db="UniProtKB">
        <authorList>
            <consortium name="EnsemblPlants"/>
        </authorList>
    </citation>
    <scope>IDENTIFICATION</scope>
    <source>
        <strain evidence="1">Yugu1</strain>
    </source>
</reference>
<sequence>MRAAEAAACEVVLRVHRQAERHRQDVIGYLKRIGSSVGCEVRAPVRLSLPPPRNLTQIVRCISLCYLLMLSELAMRSDKYRRPFS</sequence>
<evidence type="ECO:0000313" key="2">
    <source>
        <dbReference type="Proteomes" id="UP000004995"/>
    </source>
</evidence>
<organism evidence="1 2">
    <name type="scientific">Setaria italica</name>
    <name type="common">Foxtail millet</name>
    <name type="synonym">Panicum italicum</name>
    <dbReference type="NCBI Taxonomy" id="4555"/>
    <lineage>
        <taxon>Eukaryota</taxon>
        <taxon>Viridiplantae</taxon>
        <taxon>Streptophyta</taxon>
        <taxon>Embryophyta</taxon>
        <taxon>Tracheophyta</taxon>
        <taxon>Spermatophyta</taxon>
        <taxon>Magnoliopsida</taxon>
        <taxon>Liliopsida</taxon>
        <taxon>Poales</taxon>
        <taxon>Poaceae</taxon>
        <taxon>PACMAD clade</taxon>
        <taxon>Panicoideae</taxon>
        <taxon>Panicodae</taxon>
        <taxon>Paniceae</taxon>
        <taxon>Cenchrinae</taxon>
        <taxon>Setaria</taxon>
    </lineage>
</organism>
<dbReference type="Proteomes" id="UP000004995">
    <property type="component" value="Unassembled WGS sequence"/>
</dbReference>
<name>K3ZYD2_SETIT</name>
<accession>K3ZYD2</accession>
<reference evidence="2" key="1">
    <citation type="journal article" date="2012" name="Nat. Biotechnol.">
        <title>Reference genome sequence of the model plant Setaria.</title>
        <authorList>
            <person name="Bennetzen J.L."/>
            <person name="Schmutz J."/>
            <person name="Wang H."/>
            <person name="Percifield R."/>
            <person name="Hawkins J."/>
            <person name="Pontaroli A.C."/>
            <person name="Estep M."/>
            <person name="Feng L."/>
            <person name="Vaughn J.N."/>
            <person name="Grimwood J."/>
            <person name="Jenkins J."/>
            <person name="Barry K."/>
            <person name="Lindquist E."/>
            <person name="Hellsten U."/>
            <person name="Deshpande S."/>
            <person name="Wang X."/>
            <person name="Wu X."/>
            <person name="Mitros T."/>
            <person name="Triplett J."/>
            <person name="Yang X."/>
            <person name="Ye C.Y."/>
            <person name="Mauro-Herrera M."/>
            <person name="Wang L."/>
            <person name="Li P."/>
            <person name="Sharma M."/>
            <person name="Sharma R."/>
            <person name="Ronald P.C."/>
            <person name="Panaud O."/>
            <person name="Kellogg E.A."/>
            <person name="Brutnell T.P."/>
            <person name="Doust A.N."/>
            <person name="Tuskan G.A."/>
            <person name="Rokhsar D."/>
            <person name="Devos K.M."/>
        </authorList>
    </citation>
    <scope>NUCLEOTIDE SEQUENCE [LARGE SCALE GENOMIC DNA]</scope>
    <source>
        <strain evidence="2">cv. Yugu1</strain>
    </source>
</reference>
<dbReference type="EMBL" id="AGNK02001009">
    <property type="status" value="NOT_ANNOTATED_CDS"/>
    <property type="molecule type" value="Genomic_DNA"/>
</dbReference>
<dbReference type="HOGENOM" id="CLU_2516892_0_0_1"/>
<dbReference type="InParanoid" id="K3ZYD2"/>
<dbReference type="EnsemblPlants" id="KQL24089">
    <property type="protein sequence ID" value="KQL24089"/>
    <property type="gene ID" value="SETIT_031614mg"/>
</dbReference>
<keyword evidence="2" id="KW-1185">Reference proteome</keyword>
<dbReference type="Gramene" id="KQL24089">
    <property type="protein sequence ID" value="KQL24089"/>
    <property type="gene ID" value="SETIT_031614mg"/>
</dbReference>
<evidence type="ECO:0000313" key="1">
    <source>
        <dbReference type="EnsemblPlants" id="KQL24089"/>
    </source>
</evidence>
<proteinExistence type="predicted"/>
<dbReference type="STRING" id="4555.K3ZYD2"/>
<protein>
    <submittedName>
        <fullName evidence="1">Uncharacterized protein</fullName>
    </submittedName>
</protein>
<dbReference type="AlphaFoldDB" id="K3ZYD2"/>